<keyword evidence="3" id="KW-1185">Reference proteome</keyword>
<gene>
    <name evidence="2" type="ORF">CSSPJE1EN1_LOCUS21936</name>
</gene>
<reference evidence="2" key="1">
    <citation type="submission" date="2024-02" db="EMBL/GenBank/DDBJ databases">
        <authorList>
            <consortium name="ELIXIR-Norway"/>
            <consortium name="Elixir Norway"/>
        </authorList>
    </citation>
    <scope>NUCLEOTIDE SEQUENCE</scope>
</reference>
<evidence type="ECO:0000313" key="2">
    <source>
        <dbReference type="EMBL" id="CAK9276458.1"/>
    </source>
</evidence>
<dbReference type="Proteomes" id="UP001497444">
    <property type="component" value="Chromosome 7"/>
</dbReference>
<organism evidence="2 3">
    <name type="scientific">Sphagnum jensenii</name>
    <dbReference type="NCBI Taxonomy" id="128206"/>
    <lineage>
        <taxon>Eukaryota</taxon>
        <taxon>Viridiplantae</taxon>
        <taxon>Streptophyta</taxon>
        <taxon>Embryophyta</taxon>
        <taxon>Bryophyta</taxon>
        <taxon>Sphagnophytina</taxon>
        <taxon>Sphagnopsida</taxon>
        <taxon>Sphagnales</taxon>
        <taxon>Sphagnaceae</taxon>
        <taxon>Sphagnum</taxon>
    </lineage>
</organism>
<name>A0ABP0XBF7_9BRYO</name>
<feature type="domain" description="Retrovirus-related Pol polyprotein from transposon TNT 1-94-like beta-barrel" evidence="1">
    <location>
        <begin position="1"/>
        <end position="75"/>
    </location>
</feature>
<evidence type="ECO:0000259" key="1">
    <source>
        <dbReference type="Pfam" id="PF22936"/>
    </source>
</evidence>
<evidence type="ECO:0000313" key="3">
    <source>
        <dbReference type="Proteomes" id="UP001497444"/>
    </source>
</evidence>
<accession>A0ABP0XBF7</accession>
<dbReference type="Pfam" id="PF22936">
    <property type="entry name" value="Pol_BBD"/>
    <property type="match status" value="1"/>
</dbReference>
<protein>
    <recommendedName>
        <fullName evidence="1">Retrovirus-related Pol polyprotein from transposon TNT 1-94-like beta-barrel domain-containing protein</fullName>
    </recommendedName>
</protein>
<proteinExistence type="predicted"/>
<sequence>MTGDKSLFKTLEPLKDGEQEIKFGNKGALKATGIGMVELRCLTPVGERVNTLREVMFVLGVTENLFSVSRAIELGTEFVFKWRVCQVFMRNEVVL</sequence>
<dbReference type="EMBL" id="OZ020102">
    <property type="protein sequence ID" value="CAK9276458.1"/>
    <property type="molecule type" value="Genomic_DNA"/>
</dbReference>
<dbReference type="InterPro" id="IPR054722">
    <property type="entry name" value="PolX-like_BBD"/>
</dbReference>